<feature type="signal peptide" evidence="1">
    <location>
        <begin position="1"/>
        <end position="26"/>
    </location>
</feature>
<gene>
    <name evidence="2" type="ORF">PPACK8108_LOCUS6870</name>
</gene>
<organism evidence="2 3">
    <name type="scientific">Phakopsora pachyrhizi</name>
    <name type="common">Asian soybean rust disease fungus</name>
    <dbReference type="NCBI Taxonomy" id="170000"/>
    <lineage>
        <taxon>Eukaryota</taxon>
        <taxon>Fungi</taxon>
        <taxon>Dikarya</taxon>
        <taxon>Basidiomycota</taxon>
        <taxon>Pucciniomycotina</taxon>
        <taxon>Pucciniomycetes</taxon>
        <taxon>Pucciniales</taxon>
        <taxon>Phakopsoraceae</taxon>
        <taxon>Phakopsora</taxon>
    </lineage>
</organism>
<protein>
    <submittedName>
        <fullName evidence="2">Expressed protein</fullName>
    </submittedName>
</protein>
<dbReference type="Proteomes" id="UP001153365">
    <property type="component" value="Unassembled WGS sequence"/>
</dbReference>
<proteinExistence type="predicted"/>
<dbReference type="AlphaFoldDB" id="A0AAV0ART9"/>
<accession>A0AAV0ART9</accession>
<evidence type="ECO:0000313" key="2">
    <source>
        <dbReference type="EMBL" id="CAH7672089.1"/>
    </source>
</evidence>
<name>A0AAV0ART9_PHAPC</name>
<comment type="caution">
    <text evidence="2">The sequence shown here is derived from an EMBL/GenBank/DDBJ whole genome shotgun (WGS) entry which is preliminary data.</text>
</comment>
<feature type="chain" id="PRO_5043639527" evidence="1">
    <location>
        <begin position="27"/>
        <end position="601"/>
    </location>
</feature>
<evidence type="ECO:0000313" key="3">
    <source>
        <dbReference type="Proteomes" id="UP001153365"/>
    </source>
</evidence>
<keyword evidence="3" id="KW-1185">Reference proteome</keyword>
<reference evidence="2" key="1">
    <citation type="submission" date="2022-06" db="EMBL/GenBank/DDBJ databases">
        <authorList>
            <consortium name="SYNGENTA / RWTH Aachen University"/>
        </authorList>
    </citation>
    <scope>NUCLEOTIDE SEQUENCE</scope>
</reference>
<keyword evidence="1" id="KW-0732">Signal</keyword>
<sequence>MFAHYLVSNLFCFGILLLVISNFVQSSFNEGLSGVKRKLELPDIIKPYFEIPDLNEPNIVVETPLIEDSGRVSTTVPYGLNENAFKRDKDILRQPEIKFNTALEINKGERYSFKVQKQRSSHISKKIKTEKTAMNEDYEDLINHVAKIKNCLEHSKNSNKLEMVIVQMNRHGISNRLNKLEKILTQILIPIRVKIYEKKKSQEIIRPYILGLDNATSDIVFDKIDGYIFETLMGVLKSSQNSLLPHYPIASAPVLPLIYKIFDYIAKYGLQTTHLEASKPSIKTVFSEKIVLQQLTLYISKVLIEKCGFIGVFLTSDIKEYIRGHPDLSHIKFLLDSLDTEHWKKIELKFLLAHEIFEWNKNVYEESFFVYKEFFRENRAIMQNLKNIDNSLPDSYEMDFTFGSDQLLKHFIKCTFTYHVQNYLKRYREHFQLGELAQQRATAFESYFTLLQKLLKVMIDLDDSRFVEPIEFNRLTGNNNKKTSFLLQIKKLKPSPEKDIKKFIGHRYIYIEKLKFYIVLKNGSPEFLKTWTSNVSRAIIDFKDEYDKFTRKKVNFTLDSRSYYQAIIPWAKSVKIYEKVFDEILFEINRERQPSEYKLGY</sequence>
<evidence type="ECO:0000256" key="1">
    <source>
        <dbReference type="SAM" id="SignalP"/>
    </source>
</evidence>
<dbReference type="EMBL" id="CALTRL010001316">
    <property type="protein sequence ID" value="CAH7672089.1"/>
    <property type="molecule type" value="Genomic_DNA"/>
</dbReference>